<dbReference type="PROSITE" id="PS51219">
    <property type="entry name" value="DPCK"/>
    <property type="match status" value="1"/>
</dbReference>
<dbReference type="AlphaFoldDB" id="A0A073J551"/>
<comment type="catalytic activity">
    <reaction evidence="5">
        <text>3'-dephospho-CoA + ATP = ADP + CoA + H(+)</text>
        <dbReference type="Rhea" id="RHEA:18245"/>
        <dbReference type="ChEBI" id="CHEBI:15378"/>
        <dbReference type="ChEBI" id="CHEBI:30616"/>
        <dbReference type="ChEBI" id="CHEBI:57287"/>
        <dbReference type="ChEBI" id="CHEBI:57328"/>
        <dbReference type="ChEBI" id="CHEBI:456216"/>
        <dbReference type="EC" id="2.7.1.24"/>
    </reaction>
</comment>
<reference evidence="7 8" key="1">
    <citation type="submission" date="2014-01" db="EMBL/GenBank/DDBJ databases">
        <title>Sulfitobacter sp. H3 (MCCC 1A00686) Genome Sequencing.</title>
        <authorList>
            <person name="Lai Q."/>
            <person name="Hong Z."/>
        </authorList>
    </citation>
    <scope>NUCLEOTIDE SEQUENCE [LARGE SCALE GENOMIC DNA]</scope>
    <source>
        <strain evidence="7 8">H3</strain>
    </source>
</reference>
<dbReference type="EC" id="2.7.1.24" evidence="5 6"/>
<sequence>MSFRLGLTGSIGMGKSTTAQLFAEAGCAVWDADAAVHRIYGKGGIGVEPMRALEPRAVIDDTVSRPSLRALIAEDPTLLERIEKIVHPLVGQDRQAFIDTAQADILVFDIPLLFETGGNARMDAVVCVSIPAELQQKRVMERGTMTLEQFEQIKAKQMPNDDKVARSDYVVITDTMDHARAQVQAIVNTIKAGLSNA</sequence>
<organism evidence="7 8">
    <name type="scientific">Pseudosulfitobacter pseudonitzschiae</name>
    <dbReference type="NCBI Taxonomy" id="1402135"/>
    <lineage>
        <taxon>Bacteria</taxon>
        <taxon>Pseudomonadati</taxon>
        <taxon>Pseudomonadota</taxon>
        <taxon>Alphaproteobacteria</taxon>
        <taxon>Rhodobacterales</taxon>
        <taxon>Roseobacteraceae</taxon>
        <taxon>Pseudosulfitobacter</taxon>
    </lineage>
</organism>
<evidence type="ECO:0000256" key="6">
    <source>
        <dbReference type="NCBIfam" id="TIGR00152"/>
    </source>
</evidence>
<protein>
    <recommendedName>
        <fullName evidence="5 6">Dephospho-CoA kinase</fullName>
        <ecNumber evidence="5 6">2.7.1.24</ecNumber>
    </recommendedName>
    <alternativeName>
        <fullName evidence="5">Dephosphocoenzyme A kinase</fullName>
    </alternativeName>
</protein>
<dbReference type="Proteomes" id="UP000027746">
    <property type="component" value="Unassembled WGS sequence"/>
</dbReference>
<dbReference type="GeneID" id="68868078"/>
<evidence type="ECO:0000256" key="4">
    <source>
        <dbReference type="ARBA" id="ARBA00022993"/>
    </source>
</evidence>
<keyword evidence="3 5" id="KW-0067">ATP-binding</keyword>
<dbReference type="SUPFAM" id="SSF52540">
    <property type="entry name" value="P-loop containing nucleoside triphosphate hydrolases"/>
    <property type="match status" value="1"/>
</dbReference>
<dbReference type="PANTHER" id="PTHR10695:SF46">
    <property type="entry name" value="BIFUNCTIONAL COENZYME A SYNTHASE-RELATED"/>
    <property type="match status" value="1"/>
</dbReference>
<keyword evidence="4 5" id="KW-0173">Coenzyme A biosynthesis</keyword>
<comment type="caution">
    <text evidence="7">The sequence shown here is derived from an EMBL/GenBank/DDBJ whole genome shotgun (WGS) entry which is preliminary data.</text>
</comment>
<dbReference type="RefSeq" id="WP_037922684.1">
    <property type="nucleotide sequence ID" value="NZ_CP054599.1"/>
</dbReference>
<name>A0A073J551_9RHOB</name>
<dbReference type="Pfam" id="PF01121">
    <property type="entry name" value="CoaE"/>
    <property type="match status" value="1"/>
</dbReference>
<accession>A0A073J551</accession>
<keyword evidence="5" id="KW-0963">Cytoplasm</keyword>
<dbReference type="NCBIfam" id="TIGR00152">
    <property type="entry name" value="dephospho-CoA kinase"/>
    <property type="match status" value="1"/>
</dbReference>
<dbReference type="Gene3D" id="3.40.50.300">
    <property type="entry name" value="P-loop containing nucleotide triphosphate hydrolases"/>
    <property type="match status" value="1"/>
</dbReference>
<comment type="similarity">
    <text evidence="1 5">Belongs to the CoaE family.</text>
</comment>
<dbReference type="InterPro" id="IPR027417">
    <property type="entry name" value="P-loop_NTPase"/>
</dbReference>
<dbReference type="GO" id="GO:0005737">
    <property type="term" value="C:cytoplasm"/>
    <property type="evidence" value="ECO:0007669"/>
    <property type="project" value="UniProtKB-SubCell"/>
</dbReference>
<evidence type="ECO:0000313" key="7">
    <source>
        <dbReference type="EMBL" id="KEJ97069.1"/>
    </source>
</evidence>
<evidence type="ECO:0000256" key="5">
    <source>
        <dbReference type="HAMAP-Rule" id="MF_00376"/>
    </source>
</evidence>
<dbReference type="PANTHER" id="PTHR10695">
    <property type="entry name" value="DEPHOSPHO-COA KINASE-RELATED"/>
    <property type="match status" value="1"/>
</dbReference>
<dbReference type="UniPathway" id="UPA00241">
    <property type="reaction ID" value="UER00356"/>
</dbReference>
<evidence type="ECO:0000313" key="8">
    <source>
        <dbReference type="Proteomes" id="UP000027746"/>
    </source>
</evidence>
<evidence type="ECO:0000256" key="1">
    <source>
        <dbReference type="ARBA" id="ARBA00009018"/>
    </source>
</evidence>
<keyword evidence="8" id="KW-1185">Reference proteome</keyword>
<evidence type="ECO:0000256" key="3">
    <source>
        <dbReference type="ARBA" id="ARBA00022840"/>
    </source>
</evidence>
<dbReference type="GO" id="GO:0005524">
    <property type="term" value="F:ATP binding"/>
    <property type="evidence" value="ECO:0007669"/>
    <property type="project" value="UniProtKB-UniRule"/>
</dbReference>
<dbReference type="EMBL" id="JAMD01000002">
    <property type="protein sequence ID" value="KEJ97069.1"/>
    <property type="molecule type" value="Genomic_DNA"/>
</dbReference>
<keyword evidence="5 7" id="KW-0418">Kinase</keyword>
<gene>
    <name evidence="5" type="primary">coaE</name>
    <name evidence="7" type="ORF">SUH3_09860</name>
</gene>
<feature type="binding site" evidence="5">
    <location>
        <begin position="12"/>
        <end position="17"/>
    </location>
    <ligand>
        <name>ATP</name>
        <dbReference type="ChEBI" id="CHEBI:30616"/>
    </ligand>
</feature>
<proteinExistence type="inferred from homology"/>
<dbReference type="HAMAP" id="MF_00376">
    <property type="entry name" value="Dephospho_CoA_kinase"/>
    <property type="match status" value="1"/>
</dbReference>
<dbReference type="CDD" id="cd02022">
    <property type="entry name" value="DPCK"/>
    <property type="match status" value="1"/>
</dbReference>
<evidence type="ECO:0000256" key="2">
    <source>
        <dbReference type="ARBA" id="ARBA00022741"/>
    </source>
</evidence>
<dbReference type="GO" id="GO:0004140">
    <property type="term" value="F:dephospho-CoA kinase activity"/>
    <property type="evidence" value="ECO:0007669"/>
    <property type="project" value="UniProtKB-UniRule"/>
</dbReference>
<comment type="subcellular location">
    <subcellularLocation>
        <location evidence="5">Cytoplasm</location>
    </subcellularLocation>
</comment>
<dbReference type="OrthoDB" id="9812943at2"/>
<dbReference type="GO" id="GO:0015937">
    <property type="term" value="P:coenzyme A biosynthetic process"/>
    <property type="evidence" value="ECO:0007669"/>
    <property type="project" value="UniProtKB-UniRule"/>
</dbReference>
<keyword evidence="5" id="KW-0808">Transferase</keyword>
<keyword evidence="2 5" id="KW-0547">Nucleotide-binding</keyword>
<comment type="pathway">
    <text evidence="5">Cofactor biosynthesis; coenzyme A biosynthesis; CoA from (R)-pantothenate: step 5/5.</text>
</comment>
<comment type="function">
    <text evidence="5">Catalyzes the phosphorylation of the 3'-hydroxyl group of dephosphocoenzyme A to form coenzyme A.</text>
</comment>
<dbReference type="InterPro" id="IPR001977">
    <property type="entry name" value="Depp_CoAkinase"/>
</dbReference>